<feature type="chain" id="PRO_5005212489" description="Lipoprotein" evidence="1">
    <location>
        <begin position="23"/>
        <end position="187"/>
    </location>
</feature>
<sequence length="187" mass="20442">MRRFFQGLTVMFAVVGLSSAQASDDVFGHAEPSEEALRCLSEDLPVAVKVDYYYPVTLCGAFSRSTFYLSVGRSGAEISGRGNDFDDPFKLSPRKLSRAEGEDLLGRLTSAMLRGESQMSCHKGSVPYYKTVVEWACGAVETKRGIVEFTAPMCSSHEGLGTDELGTYARAIGIRDIVVKALRQAHR</sequence>
<dbReference type="KEGG" id="mym:A176_006962"/>
<reference evidence="2 3" key="1">
    <citation type="journal article" date="2016" name="PLoS ONE">
        <title>Complete Genome Sequence and Comparative Genomics of a Novel Myxobacterium Myxococcus hansupus.</title>
        <authorList>
            <person name="Sharma G."/>
            <person name="Narwani T."/>
            <person name="Subramanian S."/>
        </authorList>
    </citation>
    <scope>NUCLEOTIDE SEQUENCE [LARGE SCALE GENOMIC DNA]</scope>
    <source>
        <strain evidence="3">mixupus</strain>
    </source>
</reference>
<accession>A0A0H4X908</accession>
<dbReference type="STRING" id="1297742.A176_006962"/>
<name>A0A0H4X908_9BACT</name>
<dbReference type="OrthoDB" id="5385316at2"/>
<feature type="signal peptide" evidence="1">
    <location>
        <begin position="1"/>
        <end position="22"/>
    </location>
</feature>
<dbReference type="AlphaFoldDB" id="A0A0H4X908"/>
<protein>
    <recommendedName>
        <fullName evidence="4">Lipoprotein</fullName>
    </recommendedName>
</protein>
<evidence type="ECO:0000256" key="1">
    <source>
        <dbReference type="SAM" id="SignalP"/>
    </source>
</evidence>
<gene>
    <name evidence="2" type="ORF">A176_006962</name>
</gene>
<evidence type="ECO:0000313" key="3">
    <source>
        <dbReference type="Proteomes" id="UP000009026"/>
    </source>
</evidence>
<dbReference type="PATRIC" id="fig|1297742.4.peg.7060"/>
<dbReference type="EMBL" id="CP012109">
    <property type="protein sequence ID" value="AKQ70050.1"/>
    <property type="molecule type" value="Genomic_DNA"/>
</dbReference>
<organism evidence="2 3">
    <name type="scientific">Pseudomyxococcus hansupus</name>
    <dbReference type="NCBI Taxonomy" id="1297742"/>
    <lineage>
        <taxon>Bacteria</taxon>
        <taxon>Pseudomonadati</taxon>
        <taxon>Myxococcota</taxon>
        <taxon>Myxococcia</taxon>
        <taxon>Myxococcales</taxon>
        <taxon>Cystobacterineae</taxon>
        <taxon>Myxococcaceae</taxon>
        <taxon>Pseudomyxococcus</taxon>
    </lineage>
</organism>
<evidence type="ECO:0000313" key="2">
    <source>
        <dbReference type="EMBL" id="AKQ70050.1"/>
    </source>
</evidence>
<evidence type="ECO:0008006" key="4">
    <source>
        <dbReference type="Google" id="ProtNLM"/>
    </source>
</evidence>
<keyword evidence="1" id="KW-0732">Signal</keyword>
<dbReference type="Proteomes" id="UP000009026">
    <property type="component" value="Chromosome"/>
</dbReference>
<proteinExistence type="predicted"/>
<keyword evidence="3" id="KW-1185">Reference proteome</keyword>